<accession>A0A4C1Y4Q9</accession>
<dbReference type="AlphaFoldDB" id="A0A4C1Y4Q9"/>
<dbReference type="EMBL" id="BGZK01001076">
    <property type="protein sequence ID" value="GBP70490.1"/>
    <property type="molecule type" value="Genomic_DNA"/>
</dbReference>
<feature type="region of interest" description="Disordered" evidence="1">
    <location>
        <begin position="53"/>
        <end position="74"/>
    </location>
</feature>
<proteinExistence type="predicted"/>
<evidence type="ECO:0000313" key="2">
    <source>
        <dbReference type="EMBL" id="GBP70490.1"/>
    </source>
</evidence>
<comment type="caution">
    <text evidence="2">The sequence shown here is derived from an EMBL/GenBank/DDBJ whole genome shotgun (WGS) entry which is preliminary data.</text>
</comment>
<sequence>MSVCVRGILTVDAGVRGGVRRRGALTQFLLPPPHPGPLGLLVHTRSKYCSCKARAPRRQTRTSSRASPAPQPAHDPFINHNFIHDHGGSAVFRRTRFSAVFVCNVITTPLLRMAPRARRLRKSSNVANLTQVARKRYEARDALDNGCRAVTRHHRRWGSL</sequence>
<evidence type="ECO:0000256" key="1">
    <source>
        <dbReference type="SAM" id="MobiDB-lite"/>
    </source>
</evidence>
<protein>
    <submittedName>
        <fullName evidence="2">Uncharacterized protein</fullName>
    </submittedName>
</protein>
<reference evidence="2 3" key="1">
    <citation type="journal article" date="2019" name="Commun. Biol.">
        <title>The bagworm genome reveals a unique fibroin gene that provides high tensile strength.</title>
        <authorList>
            <person name="Kono N."/>
            <person name="Nakamura H."/>
            <person name="Ohtoshi R."/>
            <person name="Tomita M."/>
            <person name="Numata K."/>
            <person name="Arakawa K."/>
        </authorList>
    </citation>
    <scope>NUCLEOTIDE SEQUENCE [LARGE SCALE GENOMIC DNA]</scope>
</reference>
<name>A0A4C1Y4Q9_EUMVA</name>
<evidence type="ECO:0000313" key="3">
    <source>
        <dbReference type="Proteomes" id="UP000299102"/>
    </source>
</evidence>
<organism evidence="2 3">
    <name type="scientific">Eumeta variegata</name>
    <name type="common">Bagworm moth</name>
    <name type="synonym">Eumeta japonica</name>
    <dbReference type="NCBI Taxonomy" id="151549"/>
    <lineage>
        <taxon>Eukaryota</taxon>
        <taxon>Metazoa</taxon>
        <taxon>Ecdysozoa</taxon>
        <taxon>Arthropoda</taxon>
        <taxon>Hexapoda</taxon>
        <taxon>Insecta</taxon>
        <taxon>Pterygota</taxon>
        <taxon>Neoptera</taxon>
        <taxon>Endopterygota</taxon>
        <taxon>Lepidoptera</taxon>
        <taxon>Glossata</taxon>
        <taxon>Ditrysia</taxon>
        <taxon>Tineoidea</taxon>
        <taxon>Psychidae</taxon>
        <taxon>Oiketicinae</taxon>
        <taxon>Eumeta</taxon>
    </lineage>
</organism>
<gene>
    <name evidence="2" type="ORF">EVAR_56157_1</name>
</gene>
<dbReference type="Proteomes" id="UP000299102">
    <property type="component" value="Unassembled WGS sequence"/>
</dbReference>
<keyword evidence="3" id="KW-1185">Reference proteome</keyword>